<reference evidence="1" key="2">
    <citation type="submission" date="2015-03" db="EMBL/GenBank/DDBJ databases">
        <authorList>
            <person name="Chow C.-E.T."/>
            <person name="Winget D.M."/>
            <person name="White R.A.III."/>
            <person name="Hallam S.J."/>
            <person name="Suttle C.A."/>
        </authorList>
    </citation>
    <scope>NUCLEOTIDE SEQUENCE</scope>
    <source>
        <strain evidence="1">Anoxic2_3</strain>
    </source>
</reference>
<name>A0A0F7L5S2_9VIRU</name>
<evidence type="ECO:0000313" key="1">
    <source>
        <dbReference type="EMBL" id="AKH46883.1"/>
    </source>
</evidence>
<organism evidence="1">
    <name type="scientific">uncultured marine virus</name>
    <dbReference type="NCBI Taxonomy" id="186617"/>
    <lineage>
        <taxon>Viruses</taxon>
        <taxon>environmental samples</taxon>
    </lineage>
</organism>
<protein>
    <submittedName>
        <fullName evidence="1">Packaging terminase large subunit gpA</fullName>
    </submittedName>
</protein>
<sequence>MLSAWSSLFRLGLINEGIPTNIEQAQSCMAVYPAVKALVSFPWWQLPIPNRPAESVLSPNNFSGQLLKVIVVGVHSEVDVTRPRLLDIQEREKQILR</sequence>
<proteinExistence type="predicted"/>
<reference evidence="1" key="1">
    <citation type="journal article" date="2015" name="Front. Microbiol.">
        <title>Combining genomic sequencing methods to explore viral diversity and reveal potential virus-host interactions.</title>
        <authorList>
            <person name="Chow C.E."/>
            <person name="Winget D.M."/>
            <person name="White R.A.III."/>
            <person name="Hallam S.J."/>
            <person name="Suttle C.A."/>
        </authorList>
    </citation>
    <scope>NUCLEOTIDE SEQUENCE</scope>
    <source>
        <strain evidence="1">Anoxic2_3</strain>
    </source>
</reference>
<accession>A0A0F7L5S2</accession>
<dbReference type="EMBL" id="KR029587">
    <property type="protein sequence ID" value="AKH46883.1"/>
    <property type="molecule type" value="Genomic_DNA"/>
</dbReference>